<dbReference type="Pfam" id="PF09747">
    <property type="entry name" value="CCD97-like_C"/>
    <property type="match status" value="1"/>
</dbReference>
<feature type="compositionally biased region" description="Pro residues" evidence="1">
    <location>
        <begin position="312"/>
        <end position="338"/>
    </location>
</feature>
<keyword evidence="3" id="KW-1185">Reference proteome</keyword>
<feature type="region of interest" description="Disordered" evidence="1">
    <location>
        <begin position="438"/>
        <end position="457"/>
    </location>
</feature>
<organism evidence="3 4">
    <name type="scientific">Apteryx mantelli</name>
    <name type="common">North Island brown kiwi</name>
    <dbReference type="NCBI Taxonomy" id="2696672"/>
    <lineage>
        <taxon>Eukaryota</taxon>
        <taxon>Metazoa</taxon>
        <taxon>Chordata</taxon>
        <taxon>Craniata</taxon>
        <taxon>Vertebrata</taxon>
        <taxon>Euteleostomi</taxon>
        <taxon>Archelosauria</taxon>
        <taxon>Archosauria</taxon>
        <taxon>Dinosauria</taxon>
        <taxon>Saurischia</taxon>
        <taxon>Theropoda</taxon>
        <taxon>Coelurosauria</taxon>
        <taxon>Aves</taxon>
        <taxon>Palaeognathae</taxon>
        <taxon>Apterygiformes</taxon>
        <taxon>Apterygidae</taxon>
        <taxon>Apteryx</taxon>
    </lineage>
</organism>
<feature type="region of interest" description="Disordered" evidence="1">
    <location>
        <begin position="307"/>
        <end position="339"/>
    </location>
</feature>
<evidence type="ECO:0000313" key="3">
    <source>
        <dbReference type="Proteomes" id="UP001652627"/>
    </source>
</evidence>
<feature type="domain" description="CCD97-like C-terminal" evidence="2">
    <location>
        <begin position="268"/>
        <end position="446"/>
    </location>
</feature>
<evidence type="ECO:0000259" key="2">
    <source>
        <dbReference type="Pfam" id="PF09747"/>
    </source>
</evidence>
<feature type="region of interest" description="Disordered" evidence="1">
    <location>
        <begin position="409"/>
        <end position="430"/>
    </location>
</feature>
<feature type="compositionally biased region" description="Acidic residues" evidence="1">
    <location>
        <begin position="368"/>
        <end position="379"/>
    </location>
</feature>
<dbReference type="RefSeq" id="XP_067170549.1">
    <property type="nucleotide sequence ID" value="XM_067314448.1"/>
</dbReference>
<dbReference type="Proteomes" id="UP001652627">
    <property type="component" value="Chromosome 35"/>
</dbReference>
<feature type="compositionally biased region" description="Basic and acidic residues" evidence="1">
    <location>
        <begin position="64"/>
        <end position="75"/>
    </location>
</feature>
<evidence type="ECO:0000256" key="1">
    <source>
        <dbReference type="SAM" id="MobiDB-lite"/>
    </source>
</evidence>
<feature type="compositionally biased region" description="Basic and acidic residues" evidence="1">
    <location>
        <begin position="83"/>
        <end position="98"/>
    </location>
</feature>
<feature type="region of interest" description="Disordered" evidence="1">
    <location>
        <begin position="356"/>
        <end position="387"/>
    </location>
</feature>
<proteinExistence type="predicted"/>
<reference evidence="4" key="1">
    <citation type="submission" date="2025-08" db="UniProtKB">
        <authorList>
            <consortium name="RefSeq"/>
        </authorList>
    </citation>
    <scope>IDENTIFICATION</scope>
    <source>
        <tissue evidence="4">Blood</tissue>
    </source>
</reference>
<accession>A0ABM4G022</accession>
<protein>
    <submittedName>
        <fullName evidence="4">Coiled-coil domain-containing protein 97 isoform X1</fullName>
    </submittedName>
</protein>
<evidence type="ECO:0000313" key="4">
    <source>
        <dbReference type="RefSeq" id="XP_067170549.1"/>
    </source>
</evidence>
<name>A0ABM4G022_9AVES</name>
<dbReference type="GeneID" id="136994978"/>
<gene>
    <name evidence="4" type="primary">CCDC97</name>
</gene>
<dbReference type="PANTHER" id="PTHR31840:SF1">
    <property type="entry name" value="COILED-COIL DOMAIN-CONTAINING PROTEIN 97"/>
    <property type="match status" value="1"/>
</dbReference>
<feature type="compositionally biased region" description="Basic and acidic residues" evidence="1">
    <location>
        <begin position="105"/>
        <end position="147"/>
    </location>
</feature>
<dbReference type="InterPro" id="IPR018613">
    <property type="entry name" value="Ccdc97-like"/>
</dbReference>
<sequence>MAAAVVRLQPIPGADTDGLPSSPGSAGEEPRGPAVTERHPKATEHVPTVEKDPKVMKQDPMVEQDPKVMEEDPRVMEQNPKMTEQDPKMMEQDPKVMEQDPMVEQDPKVMEQDPKTMEQDPKMMEQDPKVMEQDPKMMEQDPKVMEQDPKTMEQDLKMTEQDPKVPGPDPAAVEAMLAAVAGSRLRVRSQQQGEPELTAAERRRELRELFRRKPLVFLERFHGALGAEHLGCFAHLGARYEVAFYCEEVRRAARDARRRRHRDTRRRNRRYAALQQLIQGGEYFSEEEMRAREPLLYEQYIGQYRDAEGAPAAPPGPTAAPHGPPAPPHGPPAPPPALGPLAQLLLRSVEEAAVQQRLRGQRQREDACAEEEEESEEEGAGAGPDAWVPDVAERAMLRAEFTSRMHQRFLDGEDGDFDYSQVDDNPELDNLDIVSRDAEERYFDGEEPGAAPAPEPE</sequence>
<dbReference type="PANTHER" id="PTHR31840">
    <property type="entry name" value="COILED-COIL DOMAIN-CONTAINING PROTEIN 97"/>
    <property type="match status" value="1"/>
</dbReference>
<dbReference type="InterPro" id="IPR040233">
    <property type="entry name" value="CCD97-like_C"/>
</dbReference>
<feature type="compositionally biased region" description="Basic and acidic residues" evidence="1">
    <location>
        <begin position="28"/>
        <end position="57"/>
    </location>
</feature>
<feature type="region of interest" description="Disordered" evidence="1">
    <location>
        <begin position="1"/>
        <end position="147"/>
    </location>
</feature>